<sequence>MHVRAISDYGGLLELEMVAVSRKDLSTFPAEAAALVANSAETSVPVTLFVVPVADPASMSVVPAMVQVAEGGNTTTVQLEHMALRDRDGSERAALVVRASSPEVRSACLQRAEDIHK</sequence>
<organism evidence="1 2">
    <name type="scientific">Tribonema minus</name>
    <dbReference type="NCBI Taxonomy" id="303371"/>
    <lineage>
        <taxon>Eukaryota</taxon>
        <taxon>Sar</taxon>
        <taxon>Stramenopiles</taxon>
        <taxon>Ochrophyta</taxon>
        <taxon>PX clade</taxon>
        <taxon>Xanthophyceae</taxon>
        <taxon>Tribonematales</taxon>
        <taxon>Tribonemataceae</taxon>
        <taxon>Tribonema</taxon>
    </lineage>
</organism>
<dbReference type="AlphaFoldDB" id="A0A835ZJX9"/>
<reference evidence="1" key="1">
    <citation type="submission" date="2021-02" db="EMBL/GenBank/DDBJ databases">
        <title>First Annotated Genome of the Yellow-green Alga Tribonema minus.</title>
        <authorList>
            <person name="Mahan K.M."/>
        </authorList>
    </citation>
    <scope>NUCLEOTIDE SEQUENCE</scope>
    <source>
        <strain evidence="1">UTEX B ZZ1240</strain>
    </source>
</reference>
<accession>A0A835ZJX9</accession>
<evidence type="ECO:0000313" key="1">
    <source>
        <dbReference type="EMBL" id="KAG5192229.1"/>
    </source>
</evidence>
<gene>
    <name evidence="1" type="ORF">JKP88DRAFT_251047</name>
</gene>
<dbReference type="EMBL" id="JAFCMP010000009">
    <property type="protein sequence ID" value="KAG5192229.1"/>
    <property type="molecule type" value="Genomic_DNA"/>
</dbReference>
<dbReference type="Proteomes" id="UP000664859">
    <property type="component" value="Unassembled WGS sequence"/>
</dbReference>
<comment type="caution">
    <text evidence="1">The sequence shown here is derived from an EMBL/GenBank/DDBJ whole genome shotgun (WGS) entry which is preliminary data.</text>
</comment>
<name>A0A835ZJX9_9STRA</name>
<keyword evidence="2" id="KW-1185">Reference proteome</keyword>
<evidence type="ECO:0000313" key="2">
    <source>
        <dbReference type="Proteomes" id="UP000664859"/>
    </source>
</evidence>
<proteinExistence type="predicted"/>
<protein>
    <submittedName>
        <fullName evidence="1">Uncharacterized protein</fullName>
    </submittedName>
</protein>